<evidence type="ECO:0000313" key="5">
    <source>
        <dbReference type="Proteomes" id="UP001152797"/>
    </source>
</evidence>
<proteinExistence type="predicted"/>
<protein>
    <submittedName>
        <fullName evidence="4">132 kDa protein</fullName>
    </submittedName>
</protein>
<evidence type="ECO:0000313" key="2">
    <source>
        <dbReference type="EMBL" id="CAI3975243.1"/>
    </source>
</evidence>
<accession>A0A9P1FGE4</accession>
<name>A0A9P1FGE4_9DINO</name>
<evidence type="ECO:0000313" key="3">
    <source>
        <dbReference type="EMBL" id="CAL1128618.1"/>
    </source>
</evidence>
<feature type="non-terminal residue" evidence="2">
    <location>
        <position position="1194"/>
    </location>
</feature>
<sequence length="1194" mass="127831">RPPRAAGGAPAAGSGDVRMATVDDDVAMADAGGGRHHCPIASCPAHDSTGHAGWESSAALRAHMDAHQLGALPGAPPVDWLRAKDLTVCPECSRLVSRRCNGGVHRTCMAARLTRRPARPLLTEGEFGSVDLVLGSLPSLDEIFAAPVATRDFVSAGLLPLVERALLRCIARVLQHNRPDAWDHPGTAADTAAHRQCRLAWTEFFMFPKACLGVIPGGRAKQRCNHNLAANRLERWILGERRALWDEVVGRRRGPVASDQQRDPEQRQRDAAIQLARRGLPGKAMQRLSGAPLAEPSPAVLAAMRSKFPGRPPHQATSSRPAAPPANEAGVEDVVRAIRSFPRGAAPGPTGLRPDLLQQLVSGSEERPAAHLLTQLVNLLADGQAPAGLRPYVGGGRGTALQKVSKTGTADVRPLCAGEALRRLVGKVLLRSELPALRAHLLPHQLAVGVSSGAEAMVHLHRQWVQRHSHDADRVCLSYDVVPGLGRWLEYIYPTNVATKVFFHDQIIESVAGGQQGCPLMMACHAVVQRLLLESLGLVPPLEGSSIQLPVLSPPARLDIAPCFADDGLLAGPSAEVLRCLRHWQGVLPQLGLRLSSAVVAPAVAQAPIDYTGFVTLGCTVEAHGNYEVLRSPTGADSFCVAYCKERAAKQVDIVRRVGQLEDPQVGYYLLRFSCGAGRMTYMARTTPARLCRDGLLAFDSGVQASFTELTGFHPDALAWEQATLPVQLGGLGLRPAAGIADAAYIGSRAATFERCNALWPCFQWDSNLGSDLSVALQHCWDQLRTPVLPVPFQWDDHTKLTQTHLSSLVSKTLLDGWYSRAGSDDACRLHAYAVDGSAAALGFTPSHTLDTTLSRSDFLAILGGRLGVDVCGGGPCRFCGKPSDCKGRHALSCMAGGDHVALHNSLRDLVFDYCQRAQVRPVLEAPGLLNGQRRPADVLVRSATGLVPRLPDGAQPHNPPPLALDIAVVNALGDTHWDATRQAAGAACLAYAQRKRAHNRTAGLCEAAGVRYLPLVWEVQGGSTPETRAFVHRLCGAVAVVEGLDPGVVKSRFSEQVAVLLARASGRAIRRRQAVVGDRALPVAIQPGSIRAWFPATGIRVLDRNFREFFGLMVPRIGEERRGFTRIWGKKLQRKYEAPTPWNLAPDSKASAMTLAAAGAGGEPPAASCRQVCPGQRREPVRLGGDVSGVLVG</sequence>
<feature type="region of interest" description="Disordered" evidence="1">
    <location>
        <begin position="307"/>
        <end position="328"/>
    </location>
</feature>
<evidence type="ECO:0000256" key="1">
    <source>
        <dbReference type="SAM" id="MobiDB-lite"/>
    </source>
</evidence>
<reference evidence="3" key="2">
    <citation type="submission" date="2024-04" db="EMBL/GenBank/DDBJ databases">
        <authorList>
            <person name="Chen Y."/>
            <person name="Shah S."/>
            <person name="Dougan E. K."/>
            <person name="Thang M."/>
            <person name="Chan C."/>
        </authorList>
    </citation>
    <scope>NUCLEOTIDE SEQUENCE [LARGE SCALE GENOMIC DNA]</scope>
</reference>
<dbReference type="Proteomes" id="UP001152797">
    <property type="component" value="Unassembled WGS sequence"/>
</dbReference>
<keyword evidence="5" id="KW-1185">Reference proteome</keyword>
<dbReference type="EMBL" id="CAMXCT010000191">
    <property type="protein sequence ID" value="CAI3975243.1"/>
    <property type="molecule type" value="Genomic_DNA"/>
</dbReference>
<reference evidence="2" key="1">
    <citation type="submission" date="2022-10" db="EMBL/GenBank/DDBJ databases">
        <authorList>
            <person name="Chen Y."/>
            <person name="Dougan E. K."/>
            <person name="Chan C."/>
            <person name="Rhodes N."/>
            <person name="Thang M."/>
        </authorList>
    </citation>
    <scope>NUCLEOTIDE SEQUENCE</scope>
</reference>
<dbReference type="EMBL" id="CAMXCT020000191">
    <property type="protein sequence ID" value="CAL1128618.1"/>
    <property type="molecule type" value="Genomic_DNA"/>
</dbReference>
<organism evidence="2">
    <name type="scientific">Cladocopium goreaui</name>
    <dbReference type="NCBI Taxonomy" id="2562237"/>
    <lineage>
        <taxon>Eukaryota</taxon>
        <taxon>Sar</taxon>
        <taxon>Alveolata</taxon>
        <taxon>Dinophyceae</taxon>
        <taxon>Suessiales</taxon>
        <taxon>Symbiodiniaceae</taxon>
        <taxon>Cladocopium</taxon>
    </lineage>
</organism>
<comment type="caution">
    <text evidence="2">The sequence shown here is derived from an EMBL/GenBank/DDBJ whole genome shotgun (WGS) entry which is preliminary data.</text>
</comment>
<dbReference type="AlphaFoldDB" id="A0A9P1FGE4"/>
<dbReference type="OrthoDB" id="422033at2759"/>
<dbReference type="PANTHER" id="PTHR48462:SF1">
    <property type="entry name" value="PROTEIN, PUTATIVE-RELATED"/>
    <property type="match status" value="1"/>
</dbReference>
<gene>
    <name evidence="2" type="ORF">C1SCF055_LOCUS3588</name>
</gene>
<dbReference type="PANTHER" id="PTHR48462">
    <property type="entry name" value="PROTEIN, PUTATIVE-RELATED"/>
    <property type="match status" value="1"/>
</dbReference>
<dbReference type="EMBL" id="CAMXCT030000191">
    <property type="protein sequence ID" value="CAL4762555.1"/>
    <property type="molecule type" value="Genomic_DNA"/>
</dbReference>
<evidence type="ECO:0000313" key="4">
    <source>
        <dbReference type="EMBL" id="CAL4762555.1"/>
    </source>
</evidence>